<evidence type="ECO:0000256" key="10">
    <source>
        <dbReference type="ARBA" id="ARBA00023128"/>
    </source>
</evidence>
<dbReference type="Proteomes" id="UP001634394">
    <property type="component" value="Unassembled WGS sequence"/>
</dbReference>
<protein>
    <recommendedName>
        <fullName evidence="5">Mitochondria-eating protein</fullName>
    </recommendedName>
    <alternativeName>
        <fullName evidence="12">Spermatogenesis-associated protein 18</fullName>
    </alternativeName>
</protein>
<name>A0ABD3WYT9_SINWO</name>
<keyword evidence="7" id="KW-1000">Mitochondrion outer membrane</keyword>
<comment type="subcellular location">
    <subcellularLocation>
        <location evidence="3">Cytoplasm</location>
    </subcellularLocation>
    <subcellularLocation>
        <location evidence="2">Mitochondrion matrix</location>
    </subcellularLocation>
    <subcellularLocation>
        <location evidence="1">Mitochondrion outer membrane</location>
    </subcellularLocation>
</comment>
<comment type="caution">
    <text evidence="16">The sequence shown here is derived from an EMBL/GenBank/DDBJ whole genome shotgun (WGS) entry which is preliminary data.</text>
</comment>
<evidence type="ECO:0000256" key="7">
    <source>
        <dbReference type="ARBA" id="ARBA00022787"/>
    </source>
</evidence>
<keyword evidence="9" id="KW-0446">Lipid-binding</keyword>
<keyword evidence="10" id="KW-0496">Mitochondrion</keyword>
<keyword evidence="11" id="KW-0472">Membrane</keyword>
<dbReference type="GO" id="GO:0005741">
    <property type="term" value="C:mitochondrial outer membrane"/>
    <property type="evidence" value="ECO:0007669"/>
    <property type="project" value="UniProtKB-SubCell"/>
</dbReference>
<evidence type="ECO:0000313" key="16">
    <source>
        <dbReference type="EMBL" id="KAL3878670.1"/>
    </source>
</evidence>
<evidence type="ECO:0000256" key="11">
    <source>
        <dbReference type="ARBA" id="ARBA00023136"/>
    </source>
</evidence>
<reference evidence="16 17" key="1">
    <citation type="submission" date="2024-11" db="EMBL/GenBank/DDBJ databases">
        <title>Chromosome-level genome assembly of the freshwater bivalve Anodonta woodiana.</title>
        <authorList>
            <person name="Chen X."/>
        </authorList>
    </citation>
    <scope>NUCLEOTIDE SEQUENCE [LARGE SCALE GENOMIC DNA]</scope>
    <source>
        <strain evidence="16">MN2024</strain>
        <tissue evidence="16">Gills</tissue>
    </source>
</reference>
<evidence type="ECO:0000256" key="13">
    <source>
        <dbReference type="SAM" id="Coils"/>
    </source>
</evidence>
<dbReference type="InterPro" id="IPR031981">
    <property type="entry name" value="MIEAP_C"/>
</dbReference>
<evidence type="ECO:0000256" key="8">
    <source>
        <dbReference type="ARBA" id="ARBA00023054"/>
    </source>
</evidence>
<feature type="coiled-coil region" evidence="13">
    <location>
        <begin position="97"/>
        <end position="197"/>
    </location>
</feature>
<feature type="compositionally biased region" description="Polar residues" evidence="14">
    <location>
        <begin position="606"/>
        <end position="618"/>
    </location>
</feature>
<evidence type="ECO:0000256" key="9">
    <source>
        <dbReference type="ARBA" id="ARBA00023121"/>
    </source>
</evidence>
<dbReference type="GO" id="GO:0005759">
    <property type="term" value="C:mitochondrial matrix"/>
    <property type="evidence" value="ECO:0007669"/>
    <property type="project" value="UniProtKB-SubCell"/>
</dbReference>
<evidence type="ECO:0000256" key="2">
    <source>
        <dbReference type="ARBA" id="ARBA00004305"/>
    </source>
</evidence>
<dbReference type="GO" id="GO:0008289">
    <property type="term" value="F:lipid binding"/>
    <property type="evidence" value="ECO:0007669"/>
    <property type="project" value="UniProtKB-KW"/>
</dbReference>
<evidence type="ECO:0000256" key="5">
    <source>
        <dbReference type="ARBA" id="ARBA00019863"/>
    </source>
</evidence>
<feature type="region of interest" description="Disordered" evidence="14">
    <location>
        <begin position="430"/>
        <end position="452"/>
    </location>
</feature>
<evidence type="ECO:0000313" key="17">
    <source>
        <dbReference type="Proteomes" id="UP001634394"/>
    </source>
</evidence>
<keyword evidence="8 13" id="KW-0175">Coiled coil</keyword>
<dbReference type="AlphaFoldDB" id="A0ABD3WYT9"/>
<feature type="compositionally biased region" description="Basic residues" evidence="14">
    <location>
        <begin position="8"/>
        <end position="19"/>
    </location>
</feature>
<keyword evidence="6" id="KW-0963">Cytoplasm</keyword>
<feature type="compositionally biased region" description="Polar residues" evidence="14">
    <location>
        <begin position="562"/>
        <end position="577"/>
    </location>
</feature>
<evidence type="ECO:0000259" key="15">
    <source>
        <dbReference type="Pfam" id="PF16026"/>
    </source>
</evidence>
<dbReference type="Pfam" id="PF16026">
    <property type="entry name" value="MIEAP"/>
    <property type="match status" value="1"/>
</dbReference>
<evidence type="ECO:0000256" key="6">
    <source>
        <dbReference type="ARBA" id="ARBA00022490"/>
    </source>
</evidence>
<sequence length="708" mass="81311">MSDGNRRNVAHRLPKRPGSARRATDDDPVQRNDPPATSSSEADISTLITAIKAIKTVDLSVLRILFNSTVQHDLKYGQNGQDGSTGRDGKVDWETKYMELKGEYDKLATQIKEKQELENKLKHFPAHFKTTEQTSLEQNNEIVRLQQRVESGDKKLTDLNQKLQTCLNELELKEKRLKIQQQAMEEVQKAKDDALTRLSRQMGRQMSEGNPNITDLSDQNRPSKLGEMYSELYDNEWTDAFEVLAKTFHLDNKSSIKLLLKILWESSKHARDVSQSAMKRIENLLSGSSEGVTPDCKRLLREARKHVNIKKADSLFQDFREKLTTFVDWKYVKEENIEVYIKRCFQLCWLMSIQDPPVVLSREPERGAQFDTNLYKHYMHSGDTIDYVIWPALLLHTDGPLLAKGVAEPYAVPEAKGFPATVNDDISLDRRSQMEPDGNVRESTSGSGRMDTTQYVNDASFLSKSHYSPIVTQTYPVDESKYRVHSETPSIRGQKSVSKSNMAFDKRSQIEHDIKAREPASRSGRIETMQFGNDATSSSKSRYSSIVTQTYPVDESKYKGYSETTSIRGRSPVSENNMAFDKRSQIEHDREARESTSRSGRIEATQYGNHASSSSKSRYSPIVTQKYPVDEKTYRVHSATPTRPGQSRVSEQMQLHQHDVFKDKYDRESFQRFCQGLMNFNVSTLRQIYGRDYDRYYLIYSNAKFDNW</sequence>
<feature type="region of interest" description="Disordered" evidence="14">
    <location>
        <begin position="559"/>
        <end position="623"/>
    </location>
</feature>
<feature type="compositionally biased region" description="Basic and acidic residues" evidence="14">
    <location>
        <begin position="580"/>
        <end position="596"/>
    </location>
</feature>
<proteinExistence type="inferred from homology"/>
<evidence type="ECO:0000256" key="1">
    <source>
        <dbReference type="ARBA" id="ARBA00004294"/>
    </source>
</evidence>
<feature type="region of interest" description="Disordered" evidence="14">
    <location>
        <begin position="1"/>
        <end position="41"/>
    </location>
</feature>
<accession>A0ABD3WYT9</accession>
<dbReference type="InterPro" id="IPR026169">
    <property type="entry name" value="MIEAP"/>
</dbReference>
<gene>
    <name evidence="16" type="ORF">ACJMK2_031001</name>
</gene>
<evidence type="ECO:0000256" key="4">
    <source>
        <dbReference type="ARBA" id="ARBA00008233"/>
    </source>
</evidence>
<evidence type="ECO:0000256" key="3">
    <source>
        <dbReference type="ARBA" id="ARBA00004496"/>
    </source>
</evidence>
<feature type="domain" description="Mitochondria-eating protein C-terminal" evidence="15">
    <location>
        <begin position="221"/>
        <end position="407"/>
    </location>
</feature>
<feature type="compositionally biased region" description="Polar residues" evidence="14">
    <location>
        <begin position="441"/>
        <end position="452"/>
    </location>
</feature>
<feature type="compositionally biased region" description="Basic and acidic residues" evidence="14">
    <location>
        <begin position="430"/>
        <end position="440"/>
    </location>
</feature>
<comment type="similarity">
    <text evidence="4">Belongs to the MIEAP family.</text>
</comment>
<keyword evidence="17" id="KW-1185">Reference proteome</keyword>
<evidence type="ECO:0000256" key="14">
    <source>
        <dbReference type="SAM" id="MobiDB-lite"/>
    </source>
</evidence>
<dbReference type="PANTHER" id="PTHR21771">
    <property type="entry name" value="MITOCHONDRIA-EATING PROTEIN-RELATED"/>
    <property type="match status" value="1"/>
</dbReference>
<evidence type="ECO:0000256" key="12">
    <source>
        <dbReference type="ARBA" id="ARBA00032687"/>
    </source>
</evidence>
<organism evidence="16 17">
    <name type="scientific">Sinanodonta woodiana</name>
    <name type="common">Chinese pond mussel</name>
    <name type="synonym">Anodonta woodiana</name>
    <dbReference type="NCBI Taxonomy" id="1069815"/>
    <lineage>
        <taxon>Eukaryota</taxon>
        <taxon>Metazoa</taxon>
        <taxon>Spiralia</taxon>
        <taxon>Lophotrochozoa</taxon>
        <taxon>Mollusca</taxon>
        <taxon>Bivalvia</taxon>
        <taxon>Autobranchia</taxon>
        <taxon>Heteroconchia</taxon>
        <taxon>Palaeoheterodonta</taxon>
        <taxon>Unionida</taxon>
        <taxon>Unionoidea</taxon>
        <taxon>Unionidae</taxon>
        <taxon>Unioninae</taxon>
        <taxon>Sinanodonta</taxon>
    </lineage>
</organism>
<dbReference type="EMBL" id="JBJQND010000004">
    <property type="protein sequence ID" value="KAL3878670.1"/>
    <property type="molecule type" value="Genomic_DNA"/>
</dbReference>